<evidence type="ECO:0000256" key="1">
    <source>
        <dbReference type="SAM" id="SignalP"/>
    </source>
</evidence>
<feature type="signal peptide" evidence="1">
    <location>
        <begin position="1"/>
        <end position="26"/>
    </location>
</feature>
<evidence type="ECO:0000313" key="4">
    <source>
        <dbReference type="Proteomes" id="UP000237466"/>
    </source>
</evidence>
<sequence length="250" mass="27395">MNKHRQVLTLATVASIFALQASTVYAHTKEHIQAKQDKNIPASFDLTHSKVVDQNDHYLFQAQVRGQLGELKPEANGALAGAEVYSYVWPTSLDSSAIGFDKEKGIVALAVTSHPDFDDTPLYDENRDGNKTNDGDLWHAHWVVLTKDEACPAGLKVRDIPEGEAPTVPVTWPNLPIYIDSPNFSPKFTKEELLVKVPKSALDTHEGFNFDAVTSVLKVNASVHSPLLCVTNVFDIASGDLSLPGRISHK</sequence>
<feature type="chain" id="PRO_5042351499" evidence="1">
    <location>
        <begin position="27"/>
        <end position="250"/>
    </location>
</feature>
<gene>
    <name evidence="3" type="ORF">CRN52_00240</name>
    <name evidence="2" type="ORF">FORC53_3628</name>
</gene>
<reference evidence="3 4" key="2">
    <citation type="journal article" date="2018" name="Front. Microbiol.">
        <title>Phylogeny of Vibrio vulnificus from the Analysis of the Core-Genome: Implications for Intra-Species Taxonomy.</title>
        <authorList>
            <person name="Roig F.J."/>
            <person name="Gonzalez-Candelas F."/>
            <person name="Sanjuan E."/>
            <person name="Fouz B."/>
            <person name="Feil E.J."/>
            <person name="Llorens C."/>
            <person name="Baker-Austin C."/>
            <person name="Oliver J.D."/>
            <person name="Danin-Poleg Y."/>
            <person name="Gibas C.J."/>
            <person name="Kashi Y."/>
            <person name="Gulig P.A."/>
            <person name="Morrison S.S."/>
            <person name="Amaro C."/>
        </authorList>
    </citation>
    <scope>NUCLEOTIDE SEQUENCE [LARGE SCALE GENOMIC DNA]</scope>
    <source>
        <strain evidence="3 4">CECT4608</strain>
    </source>
</reference>
<dbReference type="AlphaFoldDB" id="A0A2S3R904"/>
<dbReference type="EMBL" id="PDGH01000005">
    <property type="protein sequence ID" value="POB50188.1"/>
    <property type="molecule type" value="Genomic_DNA"/>
</dbReference>
<proteinExistence type="predicted"/>
<keyword evidence="1" id="KW-0732">Signal</keyword>
<evidence type="ECO:0000313" key="3">
    <source>
        <dbReference type="EMBL" id="POB50188.1"/>
    </source>
</evidence>
<evidence type="ECO:0000313" key="2">
    <source>
        <dbReference type="EMBL" id="AXX61967.1"/>
    </source>
</evidence>
<protein>
    <submittedName>
        <fullName evidence="3">Uncharacterized protein</fullName>
    </submittedName>
</protein>
<evidence type="ECO:0000313" key="5">
    <source>
        <dbReference type="Proteomes" id="UP000263418"/>
    </source>
</evidence>
<name>A0A2S3R904_VIBVL</name>
<organism evidence="3 4">
    <name type="scientific">Vibrio vulnificus</name>
    <dbReference type="NCBI Taxonomy" id="672"/>
    <lineage>
        <taxon>Bacteria</taxon>
        <taxon>Pseudomonadati</taxon>
        <taxon>Pseudomonadota</taxon>
        <taxon>Gammaproteobacteria</taxon>
        <taxon>Vibrionales</taxon>
        <taxon>Vibrionaceae</taxon>
        <taxon>Vibrio</taxon>
    </lineage>
</organism>
<reference evidence="2 5" key="1">
    <citation type="submission" date="2017-01" db="EMBL/GenBank/DDBJ databases">
        <title>Complete Genome Sequence of Vibrio vulnificus FORC_053.</title>
        <authorList>
            <consortium name="Food-borne Pathogen Omics Research Center"/>
            <person name="Chung H.Y."/>
            <person name="Na E.J."/>
            <person name="Song J.S."/>
            <person name="Kim H."/>
            <person name="Lee J.-H."/>
            <person name="Ryu S."/>
            <person name="Choi S.H."/>
        </authorList>
    </citation>
    <scope>NUCLEOTIDE SEQUENCE [LARGE SCALE GENOMIC DNA]</scope>
    <source>
        <strain evidence="2 5">FORC_053</strain>
    </source>
</reference>
<dbReference type="RefSeq" id="WP_103199543.1">
    <property type="nucleotide sequence ID" value="NZ_CP019291.1"/>
</dbReference>
<dbReference type="Proteomes" id="UP000263418">
    <property type="component" value="Chromosome 2"/>
</dbReference>
<dbReference type="Proteomes" id="UP000237466">
    <property type="component" value="Unassembled WGS sequence"/>
</dbReference>
<accession>A0A2S3R904</accession>
<dbReference type="EMBL" id="CP019291">
    <property type="protein sequence ID" value="AXX61967.1"/>
    <property type="molecule type" value="Genomic_DNA"/>
</dbReference>